<dbReference type="Proteomes" id="UP001427805">
    <property type="component" value="Unassembled WGS sequence"/>
</dbReference>
<reference evidence="2 3" key="1">
    <citation type="submission" date="2024-05" db="EMBL/GenBank/DDBJ databases">
        <title>Sphingomonas sp. HF-S3 16S ribosomal RNA gene Genome sequencing and assembly.</title>
        <authorList>
            <person name="Lee H."/>
        </authorList>
    </citation>
    <scope>NUCLEOTIDE SEQUENCE [LARGE SCALE GENOMIC DNA]</scope>
    <source>
        <strain evidence="2 3">HF-S3</strain>
    </source>
</reference>
<keyword evidence="3" id="KW-1185">Reference proteome</keyword>
<dbReference type="EMBL" id="JBDIZK010000010">
    <property type="protein sequence ID" value="MEN3748832.1"/>
    <property type="molecule type" value="Genomic_DNA"/>
</dbReference>
<feature type="chain" id="PRO_5047457455" description="NUDIX hydrolase" evidence="1">
    <location>
        <begin position="21"/>
        <end position="188"/>
    </location>
</feature>
<keyword evidence="1" id="KW-0732">Signal</keyword>
<name>A0ABV0BB88_9SPHN</name>
<evidence type="ECO:0000313" key="2">
    <source>
        <dbReference type="EMBL" id="MEN3748832.1"/>
    </source>
</evidence>
<comment type="caution">
    <text evidence="2">The sequence shown here is derived from an EMBL/GenBank/DDBJ whole genome shotgun (WGS) entry which is preliminary data.</text>
</comment>
<proteinExistence type="predicted"/>
<evidence type="ECO:0000256" key="1">
    <source>
        <dbReference type="SAM" id="SignalP"/>
    </source>
</evidence>
<evidence type="ECO:0000313" key="3">
    <source>
        <dbReference type="Proteomes" id="UP001427805"/>
    </source>
</evidence>
<organism evidence="2 3">
    <name type="scientific">Sphingomonas rustica</name>
    <dbReference type="NCBI Taxonomy" id="3103142"/>
    <lineage>
        <taxon>Bacteria</taxon>
        <taxon>Pseudomonadati</taxon>
        <taxon>Pseudomonadota</taxon>
        <taxon>Alphaproteobacteria</taxon>
        <taxon>Sphingomonadales</taxon>
        <taxon>Sphingomonadaceae</taxon>
        <taxon>Sphingomonas</taxon>
    </lineage>
</organism>
<protein>
    <recommendedName>
        <fullName evidence="4">NUDIX hydrolase</fullName>
    </recommendedName>
</protein>
<accession>A0ABV0BB88</accession>
<evidence type="ECO:0008006" key="4">
    <source>
        <dbReference type="Google" id="ProtNLM"/>
    </source>
</evidence>
<dbReference type="SUPFAM" id="SSF55811">
    <property type="entry name" value="Nudix"/>
    <property type="match status" value="1"/>
</dbReference>
<sequence>MIRTLLAIFAMVLWTGTASAQPVEDPNYTTQNLIIVNDAGEVLLQRNFMGWSTPGVRYDKRLTIREGLADLARTYGVEIDEVRLAGLFSYRYGYTPAISTRSHYRSRLTGGTARAPAGFDELRWFAPDAAIAAIASDSQKSPPALVELMRQMLGQPETIWTGAFYIWQDGETYRSKMLEPFLPLGQAR</sequence>
<feature type="signal peptide" evidence="1">
    <location>
        <begin position="1"/>
        <end position="20"/>
    </location>
</feature>
<dbReference type="CDD" id="cd02883">
    <property type="entry name" value="NUDIX_Hydrolase"/>
    <property type="match status" value="1"/>
</dbReference>
<dbReference type="RefSeq" id="WP_346247869.1">
    <property type="nucleotide sequence ID" value="NZ_JBDIZK010000010.1"/>
</dbReference>
<gene>
    <name evidence="2" type="ORF">TPR58_16780</name>
</gene>
<dbReference type="InterPro" id="IPR015797">
    <property type="entry name" value="NUDIX_hydrolase-like_dom_sf"/>
</dbReference>